<feature type="region of interest" description="Disordered" evidence="1">
    <location>
        <begin position="225"/>
        <end position="309"/>
    </location>
</feature>
<feature type="compositionally biased region" description="Polar residues" evidence="1">
    <location>
        <begin position="122"/>
        <end position="159"/>
    </location>
</feature>
<dbReference type="Proteomes" id="UP000663829">
    <property type="component" value="Unassembled WGS sequence"/>
</dbReference>
<keyword evidence="4" id="KW-1185">Reference proteome</keyword>
<name>A0A815C358_9BILA</name>
<protein>
    <submittedName>
        <fullName evidence="2">Uncharacterized protein</fullName>
    </submittedName>
</protein>
<feature type="non-terminal residue" evidence="2">
    <location>
        <position position="367"/>
    </location>
</feature>
<dbReference type="EMBL" id="CAJOBC010026313">
    <property type="protein sequence ID" value="CAF4070484.1"/>
    <property type="molecule type" value="Genomic_DNA"/>
</dbReference>
<reference evidence="2" key="1">
    <citation type="submission" date="2021-02" db="EMBL/GenBank/DDBJ databases">
        <authorList>
            <person name="Nowell W R."/>
        </authorList>
    </citation>
    <scope>NUCLEOTIDE SEQUENCE</scope>
</reference>
<dbReference type="Proteomes" id="UP000681722">
    <property type="component" value="Unassembled WGS sequence"/>
</dbReference>
<feature type="compositionally biased region" description="Acidic residues" evidence="1">
    <location>
        <begin position="298"/>
        <end position="309"/>
    </location>
</feature>
<evidence type="ECO:0000256" key="1">
    <source>
        <dbReference type="SAM" id="MobiDB-lite"/>
    </source>
</evidence>
<evidence type="ECO:0000313" key="4">
    <source>
        <dbReference type="Proteomes" id="UP000663829"/>
    </source>
</evidence>
<dbReference type="EMBL" id="CAJNOQ010011472">
    <property type="protein sequence ID" value="CAF1277569.1"/>
    <property type="molecule type" value="Genomic_DNA"/>
</dbReference>
<feature type="compositionally biased region" description="Polar residues" evidence="1">
    <location>
        <begin position="167"/>
        <end position="179"/>
    </location>
</feature>
<feature type="compositionally biased region" description="Low complexity" evidence="1">
    <location>
        <begin position="225"/>
        <end position="234"/>
    </location>
</feature>
<dbReference type="AlphaFoldDB" id="A0A815C358"/>
<comment type="caution">
    <text evidence="2">The sequence shown here is derived from an EMBL/GenBank/DDBJ whole genome shotgun (WGS) entry which is preliminary data.</text>
</comment>
<organism evidence="2 4">
    <name type="scientific">Didymodactylos carnosus</name>
    <dbReference type="NCBI Taxonomy" id="1234261"/>
    <lineage>
        <taxon>Eukaryota</taxon>
        <taxon>Metazoa</taxon>
        <taxon>Spiralia</taxon>
        <taxon>Gnathifera</taxon>
        <taxon>Rotifera</taxon>
        <taxon>Eurotatoria</taxon>
        <taxon>Bdelloidea</taxon>
        <taxon>Philodinida</taxon>
        <taxon>Philodinidae</taxon>
        <taxon>Didymodactylos</taxon>
    </lineage>
</organism>
<accession>A0A815C358</accession>
<evidence type="ECO:0000313" key="2">
    <source>
        <dbReference type="EMBL" id="CAF1277569.1"/>
    </source>
</evidence>
<feature type="compositionally biased region" description="Acidic residues" evidence="1">
    <location>
        <begin position="276"/>
        <end position="290"/>
    </location>
</feature>
<sequence length="367" mass="40097">MEGRQGCTDEQSKYSRMVANAQNGALDQVNLVLTVLVLIDVNVLRGIGIDCIGIDSVGGTGGLGIDSIADADGIGIGSVDIGIEVLICLPHRMMEGAFQKAMPPKRMTNAAGHTRSFDRSDGNITSSQTTQPTSRLLSTSIEQTSNQSIDDSTQQASSYRSEDEENSIPNEPRQTSNGHSGVWEYMKKDAEDKARCNLCIAHRLHLIVCNSLGLWLKKPKLSSSSSRLTTSISESDSDSDRSEEYDLGDDDRSSASSRSNQYSARHRDASARSPEIDDETMAVDHADDDQSTTGENTSDNELEDSNDDLVDNWSRDVLVDFDPSTCGEEQASIGVMMKKCRSFVKMLNKSSILKSYVNELRAEFDVK</sequence>
<feature type="region of interest" description="Disordered" evidence="1">
    <location>
        <begin position="99"/>
        <end position="180"/>
    </location>
</feature>
<gene>
    <name evidence="2" type="ORF">GPM918_LOCUS27395</name>
    <name evidence="3" type="ORF">SRO942_LOCUS27715</name>
</gene>
<evidence type="ECO:0000313" key="3">
    <source>
        <dbReference type="EMBL" id="CAF4070484.1"/>
    </source>
</evidence>
<proteinExistence type="predicted"/>